<name>A0A1I8AFU7_9BILA</name>
<proteinExistence type="predicted"/>
<dbReference type="GO" id="GO:0048167">
    <property type="term" value="P:regulation of synaptic plasticity"/>
    <property type="evidence" value="ECO:0007669"/>
    <property type="project" value="TreeGrafter"/>
</dbReference>
<reference evidence="4" key="1">
    <citation type="submission" date="2016-11" db="UniProtKB">
        <authorList>
            <consortium name="WormBaseParasite"/>
        </authorList>
    </citation>
    <scope>IDENTIFICATION</scope>
</reference>
<dbReference type="GO" id="GO:0042734">
    <property type="term" value="C:presynaptic membrane"/>
    <property type="evidence" value="ECO:0007669"/>
    <property type="project" value="TreeGrafter"/>
</dbReference>
<feature type="region of interest" description="Disordered" evidence="1">
    <location>
        <begin position="1"/>
        <end position="54"/>
    </location>
</feature>
<feature type="compositionally biased region" description="Low complexity" evidence="1">
    <location>
        <begin position="43"/>
        <end position="52"/>
    </location>
</feature>
<evidence type="ECO:0000313" key="3">
    <source>
        <dbReference type="Proteomes" id="UP000095287"/>
    </source>
</evidence>
<dbReference type="GO" id="GO:0044325">
    <property type="term" value="F:transmembrane transporter binding"/>
    <property type="evidence" value="ECO:0007669"/>
    <property type="project" value="TreeGrafter"/>
</dbReference>
<protein>
    <submittedName>
        <fullName evidence="4">PDZ domain-containing protein</fullName>
    </submittedName>
</protein>
<evidence type="ECO:0000256" key="1">
    <source>
        <dbReference type="SAM" id="MobiDB-lite"/>
    </source>
</evidence>
<evidence type="ECO:0000259" key="2">
    <source>
        <dbReference type="PROSITE" id="PS50106"/>
    </source>
</evidence>
<dbReference type="InterPro" id="IPR036034">
    <property type="entry name" value="PDZ_sf"/>
</dbReference>
<accession>A0A1I8AFU7</accession>
<dbReference type="GO" id="GO:0031267">
    <property type="term" value="F:small GTPase binding"/>
    <property type="evidence" value="ECO:0007669"/>
    <property type="project" value="InterPro"/>
</dbReference>
<dbReference type="Proteomes" id="UP000095287">
    <property type="component" value="Unplaced"/>
</dbReference>
<evidence type="ECO:0000313" key="4">
    <source>
        <dbReference type="WBParaSite" id="L893_g5351.t4"/>
    </source>
</evidence>
<keyword evidence="3" id="KW-1185">Reference proteome</keyword>
<dbReference type="Gene3D" id="2.30.42.10">
    <property type="match status" value="1"/>
</dbReference>
<feature type="region of interest" description="Disordered" evidence="1">
    <location>
        <begin position="237"/>
        <end position="258"/>
    </location>
</feature>
<dbReference type="WBParaSite" id="L893_g5351.t4">
    <property type="protein sequence ID" value="L893_g5351.t4"/>
    <property type="gene ID" value="L893_g5351"/>
</dbReference>
<dbReference type="GO" id="GO:0048791">
    <property type="term" value="P:calcium ion-regulated exocytosis of neurotransmitter"/>
    <property type="evidence" value="ECO:0007669"/>
    <property type="project" value="TreeGrafter"/>
</dbReference>
<dbReference type="PANTHER" id="PTHR12157:SF25">
    <property type="entry name" value="REGULATING SYNAPTIC MEMBRANE EXOCYTOSIS PROTEIN 3"/>
    <property type="match status" value="1"/>
</dbReference>
<dbReference type="SMART" id="SM00228">
    <property type="entry name" value="PDZ"/>
    <property type="match status" value="1"/>
</dbReference>
<organism evidence="3 4">
    <name type="scientific">Steinernema glaseri</name>
    <dbReference type="NCBI Taxonomy" id="37863"/>
    <lineage>
        <taxon>Eukaryota</taxon>
        <taxon>Metazoa</taxon>
        <taxon>Ecdysozoa</taxon>
        <taxon>Nematoda</taxon>
        <taxon>Chromadorea</taxon>
        <taxon>Rhabditida</taxon>
        <taxon>Tylenchina</taxon>
        <taxon>Panagrolaimomorpha</taxon>
        <taxon>Strongyloidoidea</taxon>
        <taxon>Steinernematidae</taxon>
        <taxon>Steinernema</taxon>
    </lineage>
</organism>
<dbReference type="PANTHER" id="PTHR12157">
    <property type="entry name" value="REGULATING SYNAPTIC MEMBRANE EXOCYTOSIS PROTEIN"/>
    <property type="match status" value="1"/>
</dbReference>
<dbReference type="AlphaFoldDB" id="A0A1I8AFU7"/>
<feature type="domain" description="PDZ" evidence="2">
    <location>
        <begin position="89"/>
        <end position="180"/>
    </location>
</feature>
<dbReference type="InterPro" id="IPR001478">
    <property type="entry name" value="PDZ"/>
</dbReference>
<dbReference type="CDD" id="cd06714">
    <property type="entry name" value="PDZ_RIM-like"/>
    <property type="match status" value="1"/>
</dbReference>
<dbReference type="PROSITE" id="PS50106">
    <property type="entry name" value="PDZ"/>
    <property type="match status" value="1"/>
</dbReference>
<dbReference type="SUPFAM" id="SSF50156">
    <property type="entry name" value="PDZ domain-like"/>
    <property type="match status" value="1"/>
</dbReference>
<dbReference type="InterPro" id="IPR039032">
    <property type="entry name" value="Rim-like"/>
</dbReference>
<dbReference type="Pfam" id="PF00595">
    <property type="entry name" value="PDZ"/>
    <property type="match status" value="1"/>
</dbReference>
<dbReference type="GO" id="GO:0042391">
    <property type="term" value="P:regulation of membrane potential"/>
    <property type="evidence" value="ECO:0007669"/>
    <property type="project" value="TreeGrafter"/>
</dbReference>
<sequence>MTTSPIHQLPFEMTQTDEHRRGRSIYQQQPRSHTTSLDRSRQRTSTSRLRSSNNNVHTKSAWDIAYPDDIEYMHDNMNYVPKTPSNIKRILLTRKYKDANVYNDLGIRVTGGKRLPNGELGAFVTSISKTKLHETLGEIKEGDQVLEWNGVLLRGKTFEEVERIIASSKGEIEVIIQNGTHDRYVPVRSIPPSRRNLYDNINVPDRSRRPLRHEYQSHEAPPVPAHRFIESQTSPHYDSKYAKRSGHSLKSAVNYEDI</sequence>
<dbReference type="GO" id="GO:0048788">
    <property type="term" value="C:cytoskeleton of presynaptic active zone"/>
    <property type="evidence" value="ECO:0007669"/>
    <property type="project" value="TreeGrafter"/>
</dbReference>
<dbReference type="GO" id="GO:2000300">
    <property type="term" value="P:regulation of synaptic vesicle exocytosis"/>
    <property type="evidence" value="ECO:0007669"/>
    <property type="project" value="TreeGrafter"/>
</dbReference>
<dbReference type="GO" id="GO:0050806">
    <property type="term" value="P:positive regulation of synaptic transmission"/>
    <property type="evidence" value="ECO:0007669"/>
    <property type="project" value="TreeGrafter"/>
</dbReference>